<evidence type="ECO:0000256" key="4">
    <source>
        <dbReference type="ARBA" id="ARBA00022989"/>
    </source>
</evidence>
<comment type="subunit">
    <text evidence="10">Heteropentamer. Part of the GPI-anchor transamidase complex, consisting of PIGK, PIGT, PIGS, PIGU and GAA1. Interacts with PIGK.</text>
</comment>
<proteinExistence type="predicted"/>
<comment type="function">
    <text evidence="9">Component of the glycosylphosphatidylinositol-anchor (GPI-anchor) transamidase (GPI-T) complex that catalyzes the formation of the linkage between a proprotein and a GPI-anchor and participates in GPI anchored protein biosynthesis. Binds GPI-anchor.</text>
</comment>
<keyword evidence="5" id="KW-0472">Membrane</keyword>
<accession>A0A0P5XMC8</accession>
<dbReference type="PANTHER" id="PTHR13304:SF0">
    <property type="entry name" value="GLYCOSYLPHOSPHATIDYLINOSITOL ANCHOR ATTACHMENT 1 PROTEIN"/>
    <property type="match status" value="1"/>
</dbReference>
<evidence type="ECO:0000256" key="9">
    <source>
        <dbReference type="ARBA" id="ARBA00093336"/>
    </source>
</evidence>
<dbReference type="EMBL" id="LRGB01001348">
    <property type="protein sequence ID" value="KZS12871.1"/>
    <property type="molecule type" value="Genomic_DNA"/>
</dbReference>
<dbReference type="PANTHER" id="PTHR13304">
    <property type="entry name" value="GLYCOSYLPHOSPHATIDYLINOSITOL ANCHOR ATTACHMENT 1 PROTEIN"/>
    <property type="match status" value="1"/>
</dbReference>
<dbReference type="GO" id="GO:0042765">
    <property type="term" value="C:GPI-anchor transamidase complex"/>
    <property type="evidence" value="ECO:0007669"/>
    <property type="project" value="InterPro"/>
</dbReference>
<keyword evidence="6" id="KW-1015">Disulfide bond</keyword>
<comment type="subcellular location">
    <subcellularLocation>
        <location evidence="1">Endoplasmic reticulum membrane</location>
        <topology evidence="1">Multi-pass membrane protein</topology>
    </subcellularLocation>
</comment>
<dbReference type="FunFam" id="3.40.630.10:FF:000047">
    <property type="entry name" value="Glycosylphosphatidylinositol anchor attachment 1 protein"/>
    <property type="match status" value="1"/>
</dbReference>
<evidence type="ECO:0000256" key="1">
    <source>
        <dbReference type="ARBA" id="ARBA00004477"/>
    </source>
</evidence>
<organism evidence="13 14">
    <name type="scientific">Daphnia magna</name>
    <dbReference type="NCBI Taxonomy" id="35525"/>
    <lineage>
        <taxon>Eukaryota</taxon>
        <taxon>Metazoa</taxon>
        <taxon>Ecdysozoa</taxon>
        <taxon>Arthropoda</taxon>
        <taxon>Crustacea</taxon>
        <taxon>Branchiopoda</taxon>
        <taxon>Diplostraca</taxon>
        <taxon>Cladocera</taxon>
        <taxon>Anomopoda</taxon>
        <taxon>Daphniidae</taxon>
        <taxon>Daphnia</taxon>
    </lineage>
</organism>
<keyword evidence="2" id="KW-0812">Transmembrane</keyword>
<dbReference type="Gene3D" id="3.40.630.10">
    <property type="entry name" value="Zn peptidases"/>
    <property type="match status" value="1"/>
</dbReference>
<dbReference type="SUPFAM" id="SSF53187">
    <property type="entry name" value="Zn-dependent exopeptidases"/>
    <property type="match status" value="1"/>
</dbReference>
<name>A0A0P5XMC8_9CRUS</name>
<keyword evidence="3" id="KW-0256">Endoplasmic reticulum</keyword>
<protein>
    <recommendedName>
        <fullName evidence="11">GPI-anchor transamidase component GPAA1</fullName>
    </recommendedName>
    <alternativeName>
        <fullName evidence="8">GAA1 protein homolog</fullName>
    </alternativeName>
    <alternativeName>
        <fullName evidence="12">Glycosylphosphatidylinositol anchor attachment 1 protein</fullName>
    </alternativeName>
</protein>
<evidence type="ECO:0000256" key="7">
    <source>
        <dbReference type="ARBA" id="ARBA00023180"/>
    </source>
</evidence>
<evidence type="ECO:0000256" key="5">
    <source>
        <dbReference type="ARBA" id="ARBA00023136"/>
    </source>
</evidence>
<evidence type="ECO:0000313" key="14">
    <source>
        <dbReference type="Proteomes" id="UP000076858"/>
    </source>
</evidence>
<evidence type="ECO:0000256" key="11">
    <source>
        <dbReference type="ARBA" id="ARBA00093619"/>
    </source>
</evidence>
<evidence type="ECO:0000256" key="8">
    <source>
        <dbReference type="ARBA" id="ARBA00083563"/>
    </source>
</evidence>
<dbReference type="STRING" id="35525.A0A0P5XMC8"/>
<keyword evidence="7" id="KW-0325">Glycoprotein</keyword>
<keyword evidence="4" id="KW-1133">Transmembrane helix</keyword>
<dbReference type="AlphaFoldDB" id="A0A0P5XMC8"/>
<evidence type="ECO:0000313" key="13">
    <source>
        <dbReference type="EMBL" id="KZS12871.1"/>
    </source>
</evidence>
<dbReference type="InterPro" id="IPR007246">
    <property type="entry name" value="Gaa1"/>
</dbReference>
<dbReference type="PIRSF" id="PIRSF036762">
    <property type="entry name" value="GAA1"/>
    <property type="match status" value="1"/>
</dbReference>
<evidence type="ECO:0000256" key="3">
    <source>
        <dbReference type="ARBA" id="ARBA00022824"/>
    </source>
</evidence>
<evidence type="ECO:0000256" key="2">
    <source>
        <dbReference type="ARBA" id="ARBA00022692"/>
    </source>
</evidence>
<evidence type="ECO:0000256" key="10">
    <source>
        <dbReference type="ARBA" id="ARBA00093557"/>
    </source>
</evidence>
<dbReference type="Proteomes" id="UP000076858">
    <property type="component" value="Unassembled WGS sequence"/>
</dbReference>
<keyword evidence="14" id="KW-1185">Reference proteome</keyword>
<dbReference type="GO" id="GO:0016255">
    <property type="term" value="P:attachment of GPI anchor to protein"/>
    <property type="evidence" value="ECO:0007669"/>
    <property type="project" value="TreeGrafter"/>
</dbReference>
<evidence type="ECO:0000256" key="6">
    <source>
        <dbReference type="ARBA" id="ARBA00023157"/>
    </source>
</evidence>
<reference evidence="13 14" key="1">
    <citation type="submission" date="2016-03" db="EMBL/GenBank/DDBJ databases">
        <title>EvidentialGene: Evidence-directed Construction of Genes on Genomes.</title>
        <authorList>
            <person name="Gilbert D.G."/>
            <person name="Choi J.-H."/>
            <person name="Mockaitis K."/>
            <person name="Colbourne J."/>
            <person name="Pfrender M."/>
        </authorList>
    </citation>
    <scope>NUCLEOTIDE SEQUENCE [LARGE SCALE GENOMIC DNA]</scope>
    <source>
        <strain evidence="13 14">Xinb3</strain>
        <tissue evidence="13">Complete organism</tissue>
    </source>
</reference>
<gene>
    <name evidence="13" type="ORF">APZ42_022106</name>
</gene>
<sequence length="621" mass="69434">MGLLSNPSDKQLSPLVLKFIGKQKMLSFLLYVGSIVWLVCLAYRQFNAGTYFSENALLPGLVHSNFKEDFLARQYLAALKAEAERYPNGMPHAFIAAQFKQLGLDTYTHNFSVKYPLDQNEIYSGKNVYGILRASRGASTECLVMSVPYRPPDSVLAGTNAGIAIMLSLAASFRTASYWARDIIFLVTEHEQLGVEAWLEAYHYTSSSSNAIHFGQLDARAGAIQAAINLELPYEKISHIDVRIEGLNGQLPNLDLVNLVHRLFQQERFTTTLKEREDYPDPFSMEGWIYSASSLLSLMVSQATGVPTGNHGLFHRFGIEALTVAGSYKRGWHGSNFLLMGRAIEGIMRSLNNLQERFHQSFFFYLLPATNRYISIGVYMPPFGLMIGAMLLQAVALYISRKEKSNEKESWNFLNLGSFLLYSTICGLIFHSAPEKLTKFNRYMALGLSTEDVVFGGFCMLSILHCMLISTFGARTLSTQRLSAKCVQCAILLLTSTLMYAVAMGNVSLGVLTCLVISPVFSIAKAVSQRFFQYCRRLLLILVHPLCLLFIATFIDTCRVFPEEINQPLKFLGKTHSAAQRALVYAVIDGTFYGNWLFFAGTTLYLPLWSLAWANLSNSSN</sequence>
<evidence type="ECO:0000256" key="12">
    <source>
        <dbReference type="ARBA" id="ARBA00093661"/>
    </source>
</evidence>
<dbReference type="OrthoDB" id="445301at2759"/>
<dbReference type="Pfam" id="PF04114">
    <property type="entry name" value="Gaa1"/>
    <property type="match status" value="1"/>
</dbReference>
<comment type="caution">
    <text evidence="13">The sequence shown here is derived from an EMBL/GenBank/DDBJ whole genome shotgun (WGS) entry which is preliminary data.</text>
</comment>